<reference evidence="1 2" key="1">
    <citation type="submission" date="2021-12" db="EMBL/GenBank/DDBJ databases">
        <title>Discovery of the Pendulisporaceae a myxobacterial family with distinct sporulation behavior and unique specialized metabolism.</title>
        <authorList>
            <person name="Garcia R."/>
            <person name="Popoff A."/>
            <person name="Bader C.D."/>
            <person name="Loehr J."/>
            <person name="Walesch S."/>
            <person name="Walt C."/>
            <person name="Boldt J."/>
            <person name="Bunk B."/>
            <person name="Haeckl F.J.F.P.J."/>
            <person name="Gunesch A.P."/>
            <person name="Birkelbach J."/>
            <person name="Nuebel U."/>
            <person name="Pietschmann T."/>
            <person name="Bach T."/>
            <person name="Mueller R."/>
        </authorList>
    </citation>
    <scope>NUCLEOTIDE SEQUENCE [LARGE SCALE GENOMIC DNA]</scope>
    <source>
        <strain evidence="1 2">MSr11954</strain>
    </source>
</reference>
<dbReference type="Gene3D" id="3.40.50.1820">
    <property type="entry name" value="alpha/beta hydrolase"/>
    <property type="match status" value="1"/>
</dbReference>
<dbReference type="Proteomes" id="UP001370348">
    <property type="component" value="Chromosome"/>
</dbReference>
<evidence type="ECO:0000313" key="2">
    <source>
        <dbReference type="Proteomes" id="UP001370348"/>
    </source>
</evidence>
<protein>
    <recommendedName>
        <fullName evidence="3">Haloalkane dehalogenase</fullName>
    </recommendedName>
</protein>
<proteinExistence type="predicted"/>
<dbReference type="SUPFAM" id="SSF53474">
    <property type="entry name" value="alpha/beta-Hydrolases"/>
    <property type="match status" value="1"/>
</dbReference>
<name>A0ABZ2LZ16_9BACT</name>
<organism evidence="1 2">
    <name type="scientific">Pendulispora albinea</name>
    <dbReference type="NCBI Taxonomy" id="2741071"/>
    <lineage>
        <taxon>Bacteria</taxon>
        <taxon>Pseudomonadati</taxon>
        <taxon>Myxococcota</taxon>
        <taxon>Myxococcia</taxon>
        <taxon>Myxococcales</taxon>
        <taxon>Sorangiineae</taxon>
        <taxon>Pendulisporaceae</taxon>
        <taxon>Pendulispora</taxon>
    </lineage>
</organism>
<sequence length="58" mass="6288">MIGEDDTALLPRYVVPAFRLGFPDSPVIELPDAGHFTAEDALETLLALLELFLNGMTA</sequence>
<accession>A0ABZ2LZ16</accession>
<gene>
    <name evidence="1" type="ORF">LZC94_01550</name>
</gene>
<evidence type="ECO:0008006" key="3">
    <source>
        <dbReference type="Google" id="ProtNLM"/>
    </source>
</evidence>
<dbReference type="InterPro" id="IPR029058">
    <property type="entry name" value="AB_hydrolase_fold"/>
</dbReference>
<dbReference type="EMBL" id="CP089984">
    <property type="protein sequence ID" value="WXB15965.1"/>
    <property type="molecule type" value="Genomic_DNA"/>
</dbReference>
<keyword evidence="2" id="KW-1185">Reference proteome</keyword>
<dbReference type="RefSeq" id="WP_394825596.1">
    <property type="nucleotide sequence ID" value="NZ_CP089984.1"/>
</dbReference>
<evidence type="ECO:0000313" key="1">
    <source>
        <dbReference type="EMBL" id="WXB15965.1"/>
    </source>
</evidence>